<feature type="chain" id="PRO_5041712014" evidence="2">
    <location>
        <begin position="20"/>
        <end position="229"/>
    </location>
</feature>
<accession>A0AA97NWB1</accession>
<evidence type="ECO:0000256" key="1">
    <source>
        <dbReference type="SAM" id="MobiDB-lite"/>
    </source>
</evidence>
<dbReference type="AlphaFoldDB" id="A0AA97NWB1"/>
<sequence>MQFKSIIVALATASNAVNALAIPEGTALEPRDDRVDGLPVATVRGNAKSPRPHFKRYKGVALSAALSARSPAPEPQNNGGDGGKGDDGKGKGGGGGNDCKAARDLAKGIQKNIKDQEGELKTANEIREIVGRNTVNEQEFKTAKEKLLGFVKAGITQREENQKKAPKGNAAIPGLEEVAKAQKQELEQAEGLKGNSQDLATLIKMKKEFEDGIKLNEQNKKDAVKGCKK</sequence>
<protein>
    <submittedName>
        <fullName evidence="3">Uncharacterized protein</fullName>
    </submittedName>
</protein>
<dbReference type="EMBL" id="JH792865">
    <property type="protein sequence ID" value="ELQ37625.1"/>
    <property type="molecule type" value="Genomic_DNA"/>
</dbReference>
<reference evidence="3" key="1">
    <citation type="journal article" date="2012" name="PLoS Genet.">
        <title>Comparative analysis of the genomes of two field isolates of the rice blast fungus Magnaporthe oryzae.</title>
        <authorList>
            <person name="Xue M."/>
            <person name="Yang J."/>
            <person name="Li Z."/>
            <person name="Hu S."/>
            <person name="Yao N."/>
            <person name="Dean R.A."/>
            <person name="Zhao W."/>
            <person name="Shen M."/>
            <person name="Zhang H."/>
            <person name="Li C."/>
            <person name="Liu L."/>
            <person name="Cao L."/>
            <person name="Xu X."/>
            <person name="Xing Y."/>
            <person name="Hsiang T."/>
            <person name="Zhang Z."/>
            <person name="Xu J.R."/>
            <person name="Peng Y.L."/>
        </authorList>
    </citation>
    <scope>NUCLEOTIDE SEQUENCE</scope>
    <source>
        <strain evidence="3">Y34</strain>
    </source>
</reference>
<evidence type="ECO:0000256" key="2">
    <source>
        <dbReference type="SAM" id="SignalP"/>
    </source>
</evidence>
<feature type="region of interest" description="Disordered" evidence="1">
    <location>
        <begin position="65"/>
        <end position="101"/>
    </location>
</feature>
<evidence type="ECO:0000313" key="3">
    <source>
        <dbReference type="EMBL" id="ELQ37625.1"/>
    </source>
</evidence>
<proteinExistence type="predicted"/>
<keyword evidence="2" id="KW-0732">Signal</keyword>
<name>A0AA97NWB1_PYRO3</name>
<dbReference type="Proteomes" id="UP000011086">
    <property type="component" value="Unassembled WGS sequence"/>
</dbReference>
<gene>
    <name evidence="3" type="ORF">OOU_Y34scaffold00589g22</name>
</gene>
<feature type="signal peptide" evidence="2">
    <location>
        <begin position="1"/>
        <end position="19"/>
    </location>
</feature>
<organism evidence="3">
    <name type="scientific">Pyricularia oryzae (strain Y34)</name>
    <name type="common">Rice blast fungus</name>
    <name type="synonym">Magnaporthe oryzae</name>
    <dbReference type="NCBI Taxonomy" id="1143189"/>
    <lineage>
        <taxon>Eukaryota</taxon>
        <taxon>Fungi</taxon>
        <taxon>Dikarya</taxon>
        <taxon>Ascomycota</taxon>
        <taxon>Pezizomycotina</taxon>
        <taxon>Sordariomycetes</taxon>
        <taxon>Sordariomycetidae</taxon>
        <taxon>Magnaporthales</taxon>
        <taxon>Pyriculariaceae</taxon>
        <taxon>Pyricularia</taxon>
    </lineage>
</organism>